<name>A0A5B7C7D5_DAVIN</name>
<dbReference type="SMART" id="SM01204">
    <property type="entry name" value="FIST_C"/>
    <property type="match status" value="1"/>
</dbReference>
<reference evidence="2" key="1">
    <citation type="submission" date="2019-08" db="EMBL/GenBank/DDBJ databases">
        <title>Reference gene set and small RNA set construction with multiple tissues from Davidia involucrata Baill.</title>
        <authorList>
            <person name="Yang H."/>
            <person name="Zhou C."/>
            <person name="Li G."/>
            <person name="Wang J."/>
            <person name="Gao P."/>
            <person name="Wang M."/>
            <person name="Wang R."/>
            <person name="Zhao Y."/>
        </authorList>
    </citation>
    <scope>NUCLEOTIDE SEQUENCE</scope>
    <source>
        <tissue evidence="2">Mixed with DoveR01_LX</tissue>
    </source>
</reference>
<dbReference type="GO" id="GO:0032436">
    <property type="term" value="P:positive regulation of proteasomal ubiquitin-dependent protein catabolic process"/>
    <property type="evidence" value="ECO:0007669"/>
    <property type="project" value="TreeGrafter"/>
</dbReference>
<evidence type="ECO:0000313" key="2">
    <source>
        <dbReference type="EMBL" id="MPA76805.1"/>
    </source>
</evidence>
<organism evidence="2">
    <name type="scientific">Davidia involucrata</name>
    <name type="common">Dove tree</name>
    <dbReference type="NCBI Taxonomy" id="16924"/>
    <lineage>
        <taxon>Eukaryota</taxon>
        <taxon>Viridiplantae</taxon>
        <taxon>Streptophyta</taxon>
        <taxon>Embryophyta</taxon>
        <taxon>Tracheophyta</taxon>
        <taxon>Spermatophyta</taxon>
        <taxon>Magnoliopsida</taxon>
        <taxon>eudicotyledons</taxon>
        <taxon>Gunneridae</taxon>
        <taxon>Pentapetalae</taxon>
        <taxon>asterids</taxon>
        <taxon>Cornales</taxon>
        <taxon>Nyssaceae</taxon>
        <taxon>Davidia</taxon>
    </lineage>
</organism>
<protein>
    <recommendedName>
        <fullName evidence="1">FIST C-domain domain-containing protein</fullName>
    </recommendedName>
</protein>
<gene>
    <name evidence="2" type="ORF">Din_046246</name>
</gene>
<accession>A0A5B7C7D5</accession>
<dbReference type="PANTHER" id="PTHR14939">
    <property type="entry name" value="F-BOX ONLY PROTEIN 22"/>
    <property type="match status" value="1"/>
</dbReference>
<dbReference type="AlphaFoldDB" id="A0A5B7C7D5"/>
<dbReference type="Pfam" id="PF10442">
    <property type="entry name" value="FIST_C"/>
    <property type="match status" value="1"/>
</dbReference>
<dbReference type="EMBL" id="GHES01046246">
    <property type="protein sequence ID" value="MPA76805.1"/>
    <property type="molecule type" value="Transcribed_RNA"/>
</dbReference>
<sequence>MTMVDKFVMDIREYTASVSNCTSPAGIMMFEGWGSDMRPILDKLDYAMSMETSIVGGQYREFLYRRKGDTRNTTRSAEYISVAVALLFAKDRNKPHGIGETQFHVALSTGLSPIGLTHKAVSVREIQDECSTWLTARREGLHDILDGQSILNYINDEIGDRIEYRALYIGVMKRRKCSIGSEKARWVTSLAFHEVMGGDEEYLFVNGVGIKTGDSFRFYESDSGTALSFCHDVSENLRHLKEDCIHKNRHHVRASAANGDVKEVFGGIIFSCCGRGESFFGRPNVDSSPFLENFPGVPLAGTFCGGEIGRGSLSSYSPEAQQSSVRCCVHVYSAVYLVMTYTPVLPQH</sequence>
<dbReference type="GO" id="GO:0000209">
    <property type="term" value="P:protein polyubiquitination"/>
    <property type="evidence" value="ECO:0007669"/>
    <property type="project" value="TreeGrafter"/>
</dbReference>
<feature type="domain" description="FIST C-domain" evidence="1">
    <location>
        <begin position="150"/>
        <end position="311"/>
    </location>
</feature>
<dbReference type="PANTHER" id="PTHR14939:SF5">
    <property type="entry name" value="F-BOX ONLY PROTEIN 22"/>
    <property type="match status" value="1"/>
</dbReference>
<proteinExistence type="predicted"/>
<evidence type="ECO:0000259" key="1">
    <source>
        <dbReference type="SMART" id="SM01204"/>
    </source>
</evidence>
<dbReference type="InterPro" id="IPR019494">
    <property type="entry name" value="FIST_C"/>
</dbReference>